<proteinExistence type="predicted"/>
<name>A0A8D8FIV9_CULPI</name>
<dbReference type="EMBL" id="HBUE01218129">
    <property type="protein sequence ID" value="CAG6538192.1"/>
    <property type="molecule type" value="Transcribed_RNA"/>
</dbReference>
<dbReference type="EMBL" id="HBUE01070772">
    <property type="protein sequence ID" value="CAG6472485.1"/>
    <property type="molecule type" value="Transcribed_RNA"/>
</dbReference>
<evidence type="ECO:0000313" key="1">
    <source>
        <dbReference type="EMBL" id="CAG6472485.1"/>
    </source>
</evidence>
<dbReference type="EMBL" id="HBUE01324693">
    <property type="protein sequence ID" value="CAG6590204.1"/>
    <property type="molecule type" value="Transcribed_RNA"/>
</dbReference>
<reference evidence="1" key="1">
    <citation type="submission" date="2021-05" db="EMBL/GenBank/DDBJ databases">
        <authorList>
            <person name="Alioto T."/>
            <person name="Alioto T."/>
            <person name="Gomez Garrido J."/>
        </authorList>
    </citation>
    <scope>NUCLEOTIDE SEQUENCE</scope>
</reference>
<sequence length="146" mass="16488">MALKRLNKREHIFLLTFKKGGGVDLKWAQSDSSFCSMEGWSSGRISFPPAHTHIPFFMVMESPGWEEIEETGKNILIAHIRLGSKLGAGEDGGGVGVAGSNRFQSRTQRNWNPSYKVRKSESGRDEALFIRKQPAWKIKGKQRLRK</sequence>
<organism evidence="1">
    <name type="scientific">Culex pipiens</name>
    <name type="common">House mosquito</name>
    <dbReference type="NCBI Taxonomy" id="7175"/>
    <lineage>
        <taxon>Eukaryota</taxon>
        <taxon>Metazoa</taxon>
        <taxon>Ecdysozoa</taxon>
        <taxon>Arthropoda</taxon>
        <taxon>Hexapoda</taxon>
        <taxon>Insecta</taxon>
        <taxon>Pterygota</taxon>
        <taxon>Neoptera</taxon>
        <taxon>Endopterygota</taxon>
        <taxon>Diptera</taxon>
        <taxon>Nematocera</taxon>
        <taxon>Culicoidea</taxon>
        <taxon>Culicidae</taxon>
        <taxon>Culicinae</taxon>
        <taxon>Culicini</taxon>
        <taxon>Culex</taxon>
        <taxon>Culex</taxon>
    </lineage>
</organism>
<dbReference type="EMBL" id="HBUE01070773">
    <property type="protein sequence ID" value="CAG6472486.1"/>
    <property type="molecule type" value="Transcribed_RNA"/>
</dbReference>
<protein>
    <submittedName>
        <fullName evidence="1">(northern house mosquito) hypothetical protein</fullName>
    </submittedName>
</protein>
<dbReference type="AlphaFoldDB" id="A0A8D8FIV9"/>
<accession>A0A8D8FIV9</accession>